<keyword evidence="3" id="KW-1185">Reference proteome</keyword>
<sequence length="79" mass="9066">LYPPIRAIPLFLYITPVRSTSQHRDKGNKDTESTRVLPEEPVPRFGEPGWWGQDRAQGTLALHVNLPRCRQPAFPAYVR</sequence>
<organism evidence="2 3">
    <name type="scientific">Botryobasidium botryosum (strain FD-172 SS1)</name>
    <dbReference type="NCBI Taxonomy" id="930990"/>
    <lineage>
        <taxon>Eukaryota</taxon>
        <taxon>Fungi</taxon>
        <taxon>Dikarya</taxon>
        <taxon>Basidiomycota</taxon>
        <taxon>Agaricomycotina</taxon>
        <taxon>Agaricomycetes</taxon>
        <taxon>Cantharellales</taxon>
        <taxon>Botryobasidiaceae</taxon>
        <taxon>Botryobasidium</taxon>
    </lineage>
</organism>
<proteinExistence type="predicted"/>
<protein>
    <submittedName>
        <fullName evidence="2">Uncharacterized protein</fullName>
    </submittedName>
</protein>
<dbReference type="Proteomes" id="UP000027195">
    <property type="component" value="Unassembled WGS sequence"/>
</dbReference>
<feature type="region of interest" description="Disordered" evidence="1">
    <location>
        <begin position="19"/>
        <end position="51"/>
    </location>
</feature>
<evidence type="ECO:0000256" key="1">
    <source>
        <dbReference type="SAM" id="MobiDB-lite"/>
    </source>
</evidence>
<dbReference type="EMBL" id="KL198020">
    <property type="protein sequence ID" value="KDQ19059.1"/>
    <property type="molecule type" value="Genomic_DNA"/>
</dbReference>
<feature type="non-terminal residue" evidence="2">
    <location>
        <position position="1"/>
    </location>
</feature>
<feature type="compositionally biased region" description="Basic and acidic residues" evidence="1">
    <location>
        <begin position="22"/>
        <end position="42"/>
    </location>
</feature>
<evidence type="ECO:0000313" key="2">
    <source>
        <dbReference type="EMBL" id="KDQ19059.1"/>
    </source>
</evidence>
<dbReference type="HOGENOM" id="CLU_2612424_0_0_1"/>
<dbReference type="InParanoid" id="A0A067MTX3"/>
<reference evidence="3" key="1">
    <citation type="journal article" date="2014" name="Proc. Natl. Acad. Sci. U.S.A.">
        <title>Extensive sampling of basidiomycete genomes demonstrates inadequacy of the white-rot/brown-rot paradigm for wood decay fungi.</title>
        <authorList>
            <person name="Riley R."/>
            <person name="Salamov A.A."/>
            <person name="Brown D.W."/>
            <person name="Nagy L.G."/>
            <person name="Floudas D."/>
            <person name="Held B.W."/>
            <person name="Levasseur A."/>
            <person name="Lombard V."/>
            <person name="Morin E."/>
            <person name="Otillar R."/>
            <person name="Lindquist E.A."/>
            <person name="Sun H."/>
            <person name="LaButti K.M."/>
            <person name="Schmutz J."/>
            <person name="Jabbour D."/>
            <person name="Luo H."/>
            <person name="Baker S.E."/>
            <person name="Pisabarro A.G."/>
            <person name="Walton J.D."/>
            <person name="Blanchette R.A."/>
            <person name="Henrissat B."/>
            <person name="Martin F."/>
            <person name="Cullen D."/>
            <person name="Hibbett D.S."/>
            <person name="Grigoriev I.V."/>
        </authorList>
    </citation>
    <scope>NUCLEOTIDE SEQUENCE [LARGE SCALE GENOMIC DNA]</scope>
    <source>
        <strain evidence="3">FD-172 SS1</strain>
    </source>
</reference>
<gene>
    <name evidence="2" type="ORF">BOTBODRAFT_63191</name>
</gene>
<evidence type="ECO:0000313" key="3">
    <source>
        <dbReference type="Proteomes" id="UP000027195"/>
    </source>
</evidence>
<dbReference type="AlphaFoldDB" id="A0A067MTX3"/>
<accession>A0A067MTX3</accession>
<name>A0A067MTX3_BOTB1</name>